<comment type="caution">
    <text evidence="1">The sequence shown here is derived from an EMBL/GenBank/DDBJ whole genome shotgun (WGS) entry which is preliminary data.</text>
</comment>
<reference evidence="1 2" key="1">
    <citation type="submission" date="2019-03" db="EMBL/GenBank/DDBJ databases">
        <title>First draft genome of Liparis tanakae, snailfish: a comprehensive survey of snailfish specific genes.</title>
        <authorList>
            <person name="Kim W."/>
            <person name="Song I."/>
            <person name="Jeong J.-H."/>
            <person name="Kim D."/>
            <person name="Kim S."/>
            <person name="Ryu S."/>
            <person name="Song J.Y."/>
            <person name="Lee S.K."/>
        </authorList>
    </citation>
    <scope>NUCLEOTIDE SEQUENCE [LARGE SCALE GENOMIC DNA]</scope>
    <source>
        <tissue evidence="1">Muscle</tissue>
    </source>
</reference>
<dbReference type="EMBL" id="SRLO01000601">
    <property type="protein sequence ID" value="TNN50900.1"/>
    <property type="molecule type" value="Genomic_DNA"/>
</dbReference>
<accession>A0A4Z2GCB7</accession>
<sequence length="93" mass="9786">MASSRGSLPAPGRTDPRVMVTLTARKAGISFALVNRSTLNNDDLWSSWSPCPVVLLVLMPSGPLGPHAQWSSWSPCPVVLLVPMPSGSLGPHA</sequence>
<name>A0A4Z2GCB7_9TELE</name>
<keyword evidence="2" id="KW-1185">Reference proteome</keyword>
<dbReference type="AlphaFoldDB" id="A0A4Z2GCB7"/>
<evidence type="ECO:0000313" key="2">
    <source>
        <dbReference type="Proteomes" id="UP000314294"/>
    </source>
</evidence>
<organism evidence="1 2">
    <name type="scientific">Liparis tanakae</name>
    <name type="common">Tanaka's snailfish</name>
    <dbReference type="NCBI Taxonomy" id="230148"/>
    <lineage>
        <taxon>Eukaryota</taxon>
        <taxon>Metazoa</taxon>
        <taxon>Chordata</taxon>
        <taxon>Craniata</taxon>
        <taxon>Vertebrata</taxon>
        <taxon>Euteleostomi</taxon>
        <taxon>Actinopterygii</taxon>
        <taxon>Neopterygii</taxon>
        <taxon>Teleostei</taxon>
        <taxon>Neoteleostei</taxon>
        <taxon>Acanthomorphata</taxon>
        <taxon>Eupercaria</taxon>
        <taxon>Perciformes</taxon>
        <taxon>Cottioidei</taxon>
        <taxon>Cottales</taxon>
        <taxon>Liparidae</taxon>
        <taxon>Liparis</taxon>
    </lineage>
</organism>
<evidence type="ECO:0000313" key="1">
    <source>
        <dbReference type="EMBL" id="TNN50900.1"/>
    </source>
</evidence>
<dbReference type="Proteomes" id="UP000314294">
    <property type="component" value="Unassembled WGS sequence"/>
</dbReference>
<protein>
    <submittedName>
        <fullName evidence="1">Uncharacterized protein</fullName>
    </submittedName>
</protein>
<gene>
    <name evidence="1" type="ORF">EYF80_038881</name>
</gene>
<proteinExistence type="predicted"/>